<comment type="caution">
    <text evidence="8">The sequence shown here is derived from an EMBL/GenBank/DDBJ whole genome shotgun (WGS) entry which is preliminary data.</text>
</comment>
<dbReference type="InterPro" id="IPR005828">
    <property type="entry name" value="MFS_sugar_transport-like"/>
</dbReference>
<feature type="transmembrane region" description="Helical" evidence="6">
    <location>
        <begin position="371"/>
        <end position="392"/>
    </location>
</feature>
<keyword evidence="4 6" id="KW-1133">Transmembrane helix</keyword>
<evidence type="ECO:0000256" key="3">
    <source>
        <dbReference type="ARBA" id="ARBA00022692"/>
    </source>
</evidence>
<dbReference type="RefSeq" id="WP_317570059.1">
    <property type="nucleotide sequence ID" value="NZ_JAWLKA010000016.1"/>
</dbReference>
<dbReference type="Proteomes" id="UP001185737">
    <property type="component" value="Unassembled WGS sequence"/>
</dbReference>
<feature type="transmembrane region" description="Helical" evidence="6">
    <location>
        <begin position="434"/>
        <end position="456"/>
    </location>
</feature>
<organism evidence="8 9">
    <name type="scientific">Rhodococcus jostii</name>
    <dbReference type="NCBI Taxonomy" id="132919"/>
    <lineage>
        <taxon>Bacteria</taxon>
        <taxon>Bacillati</taxon>
        <taxon>Actinomycetota</taxon>
        <taxon>Actinomycetes</taxon>
        <taxon>Mycobacteriales</taxon>
        <taxon>Nocardiaceae</taxon>
        <taxon>Rhodococcus</taxon>
    </lineage>
</organism>
<dbReference type="InterPro" id="IPR020846">
    <property type="entry name" value="MFS_dom"/>
</dbReference>
<dbReference type="PROSITE" id="PS00217">
    <property type="entry name" value="SUGAR_TRANSPORT_2"/>
    <property type="match status" value="1"/>
</dbReference>
<dbReference type="PANTHER" id="PTHR23511">
    <property type="entry name" value="SYNAPTIC VESICLE GLYCOPROTEIN 2"/>
    <property type="match status" value="1"/>
</dbReference>
<dbReference type="SUPFAM" id="SSF103473">
    <property type="entry name" value="MFS general substrate transporter"/>
    <property type="match status" value="1"/>
</dbReference>
<accession>A0ABU4CKJ1</accession>
<keyword evidence="9" id="KW-1185">Reference proteome</keyword>
<feature type="transmembrane region" description="Helical" evidence="6">
    <location>
        <begin position="346"/>
        <end position="365"/>
    </location>
</feature>
<dbReference type="Gene3D" id="1.20.1250.20">
    <property type="entry name" value="MFS general substrate transporter like domains"/>
    <property type="match status" value="1"/>
</dbReference>
<feature type="transmembrane region" description="Helical" evidence="6">
    <location>
        <begin position="155"/>
        <end position="178"/>
    </location>
</feature>
<dbReference type="PROSITE" id="PS50850">
    <property type="entry name" value="MFS"/>
    <property type="match status" value="1"/>
</dbReference>
<feature type="transmembrane region" description="Helical" evidence="6">
    <location>
        <begin position="404"/>
        <end position="428"/>
    </location>
</feature>
<feature type="transmembrane region" description="Helical" evidence="6">
    <location>
        <begin position="122"/>
        <end position="143"/>
    </location>
</feature>
<feature type="transmembrane region" description="Helical" evidence="6">
    <location>
        <begin position="97"/>
        <end position="116"/>
    </location>
</feature>
<dbReference type="PROSITE" id="PS00216">
    <property type="entry name" value="SUGAR_TRANSPORT_1"/>
    <property type="match status" value="1"/>
</dbReference>
<dbReference type="CDD" id="cd17316">
    <property type="entry name" value="MFS_SV2_like"/>
    <property type="match status" value="1"/>
</dbReference>
<dbReference type="InterPro" id="IPR005829">
    <property type="entry name" value="Sugar_transporter_CS"/>
</dbReference>
<dbReference type="PANTHER" id="PTHR23511:SF34">
    <property type="entry name" value="SYNAPTIC VESICLE GLYCOPROTEIN 2"/>
    <property type="match status" value="1"/>
</dbReference>
<sequence length="471" mass="49753">MTTSAGATETQNAALLARLDDLEPGKPHRRLMLMGGLGYTFDSFDGALMGYALSALIIIWHIPSEVGGWLLSSIFFGYLVGALVAGVLADRFGRRKLMMTSLLIFCACSLLMGTATSLPELFIWRALAGIGIGAETALIAPYISEFLPARVRGKFVTRTVGFLAFGYVLAGLVAPLVISPHPAVGWRIAAVLCALPVVLLLWWRRKLPESPRYLLAKGRIEEAADVVEKMERESGGTPAGAPPVTVDTATGAASASPPVAPQRGVLAPLAGLWTGGLARTTIMIWLLWFILIGVNYGFSSWLPSLLVLEKGITLTNSFLIALVTSLAQIPGYYVASVLIDRMERKWLLAVYALGATSGAIVVAFADTTPVLVLGSALLAAFTNGAAGVYYTYTAELYPTAVRATAMGTASAVGRLGAITAPIAIGYLFARIGWINVFLVLVGALVLAVAVVVAFGARTSGHSLDESKPDDH</sequence>
<evidence type="ECO:0000256" key="5">
    <source>
        <dbReference type="ARBA" id="ARBA00023136"/>
    </source>
</evidence>
<proteinExistence type="predicted"/>
<dbReference type="Pfam" id="PF00083">
    <property type="entry name" value="Sugar_tr"/>
    <property type="match status" value="1"/>
</dbReference>
<feature type="transmembrane region" description="Helical" evidence="6">
    <location>
        <begin position="282"/>
        <end position="298"/>
    </location>
</feature>
<feature type="transmembrane region" description="Helical" evidence="6">
    <location>
        <begin position="68"/>
        <end position="90"/>
    </location>
</feature>
<evidence type="ECO:0000256" key="6">
    <source>
        <dbReference type="SAM" id="Phobius"/>
    </source>
</evidence>
<protein>
    <submittedName>
        <fullName evidence="8">MFS transporter</fullName>
    </submittedName>
</protein>
<reference evidence="8 9" key="1">
    <citation type="submission" date="2023-10" db="EMBL/GenBank/DDBJ databases">
        <title>Development of a sustainable strategy for remediation of hydrocarbon-contaminated territories based on the waste exchange concept.</title>
        <authorList>
            <person name="Krivoruchko A."/>
        </authorList>
    </citation>
    <scope>NUCLEOTIDE SEQUENCE [LARGE SCALE GENOMIC DNA]</scope>
    <source>
        <strain evidence="8 9">IEGM 60</strain>
    </source>
</reference>
<comment type="subcellular location">
    <subcellularLocation>
        <location evidence="1">Cell membrane</location>
        <topology evidence="1">Multi-pass membrane protein</topology>
    </subcellularLocation>
</comment>
<feature type="transmembrane region" description="Helical" evidence="6">
    <location>
        <begin position="39"/>
        <end position="62"/>
    </location>
</feature>
<evidence type="ECO:0000313" key="9">
    <source>
        <dbReference type="Proteomes" id="UP001185737"/>
    </source>
</evidence>
<evidence type="ECO:0000313" key="8">
    <source>
        <dbReference type="EMBL" id="MDV6284066.1"/>
    </source>
</evidence>
<name>A0ABU4CKJ1_RHOJO</name>
<evidence type="ECO:0000259" key="7">
    <source>
        <dbReference type="PROSITE" id="PS50850"/>
    </source>
</evidence>
<dbReference type="InterPro" id="IPR036259">
    <property type="entry name" value="MFS_trans_sf"/>
</dbReference>
<dbReference type="InterPro" id="IPR003663">
    <property type="entry name" value="Sugar/inositol_transpt"/>
</dbReference>
<feature type="transmembrane region" description="Helical" evidence="6">
    <location>
        <begin position="318"/>
        <end position="339"/>
    </location>
</feature>
<feature type="transmembrane region" description="Helical" evidence="6">
    <location>
        <begin position="184"/>
        <end position="203"/>
    </location>
</feature>
<feature type="domain" description="Major facilitator superfamily (MFS) profile" evidence="7">
    <location>
        <begin position="31"/>
        <end position="459"/>
    </location>
</feature>
<evidence type="ECO:0000256" key="1">
    <source>
        <dbReference type="ARBA" id="ARBA00004651"/>
    </source>
</evidence>
<keyword evidence="5 6" id="KW-0472">Membrane</keyword>
<keyword evidence="3 6" id="KW-0812">Transmembrane</keyword>
<evidence type="ECO:0000256" key="4">
    <source>
        <dbReference type="ARBA" id="ARBA00022989"/>
    </source>
</evidence>
<dbReference type="PRINTS" id="PR00171">
    <property type="entry name" value="SUGRTRNSPORT"/>
</dbReference>
<evidence type="ECO:0000256" key="2">
    <source>
        <dbReference type="ARBA" id="ARBA00022448"/>
    </source>
</evidence>
<keyword evidence="2" id="KW-0813">Transport</keyword>
<dbReference type="EMBL" id="JAWLKA010000016">
    <property type="protein sequence ID" value="MDV6284066.1"/>
    <property type="molecule type" value="Genomic_DNA"/>
</dbReference>
<gene>
    <name evidence="8" type="ORF">R3Q59_26590</name>
</gene>